<feature type="domain" description="DUF4371" evidence="1">
    <location>
        <begin position="37"/>
        <end position="159"/>
    </location>
</feature>
<accession>A0AAV1KUU9</accession>
<gene>
    <name evidence="2" type="ORF">PARMNEM_LOCUS7721</name>
</gene>
<dbReference type="InterPro" id="IPR025398">
    <property type="entry name" value="DUF4371"/>
</dbReference>
<dbReference type="EMBL" id="CAVLGL010000081">
    <property type="protein sequence ID" value="CAK1586820.1"/>
    <property type="molecule type" value="Genomic_DNA"/>
</dbReference>
<protein>
    <recommendedName>
        <fullName evidence="1">DUF4371 domain-containing protein</fullName>
    </recommendedName>
</protein>
<dbReference type="Pfam" id="PF14291">
    <property type="entry name" value="DUF4371"/>
    <property type="match status" value="1"/>
</dbReference>
<evidence type="ECO:0000259" key="1">
    <source>
        <dbReference type="Pfam" id="PF14291"/>
    </source>
</evidence>
<dbReference type="PANTHER" id="PTHR45749">
    <property type="match status" value="1"/>
</dbReference>
<sequence length="168" mass="19476">MLKWINLENGLKSCSTIDFLAQSQIEQERGHREKLTSDSDSSETSSNFIDLVKLIARFDPVMRLHLKQVKHKTINDHYIGKNTQNELIQLMASHVKTQIVEKIINNKYYSIMLDCTRDVSRVEQLSIIIRFFNTNTAEIEEHFIGFLAVEKTTAESLINYIITELEQS</sequence>
<organism evidence="2 3">
    <name type="scientific">Parnassius mnemosyne</name>
    <name type="common">clouded apollo</name>
    <dbReference type="NCBI Taxonomy" id="213953"/>
    <lineage>
        <taxon>Eukaryota</taxon>
        <taxon>Metazoa</taxon>
        <taxon>Ecdysozoa</taxon>
        <taxon>Arthropoda</taxon>
        <taxon>Hexapoda</taxon>
        <taxon>Insecta</taxon>
        <taxon>Pterygota</taxon>
        <taxon>Neoptera</taxon>
        <taxon>Endopterygota</taxon>
        <taxon>Lepidoptera</taxon>
        <taxon>Glossata</taxon>
        <taxon>Ditrysia</taxon>
        <taxon>Papilionoidea</taxon>
        <taxon>Papilionidae</taxon>
        <taxon>Parnassiinae</taxon>
        <taxon>Parnassini</taxon>
        <taxon>Parnassius</taxon>
        <taxon>Driopa</taxon>
    </lineage>
</organism>
<evidence type="ECO:0000313" key="2">
    <source>
        <dbReference type="EMBL" id="CAK1586820.1"/>
    </source>
</evidence>
<keyword evidence="3" id="KW-1185">Reference proteome</keyword>
<dbReference type="Proteomes" id="UP001314205">
    <property type="component" value="Unassembled WGS sequence"/>
</dbReference>
<name>A0AAV1KUU9_9NEOP</name>
<comment type="caution">
    <text evidence="2">The sequence shown here is derived from an EMBL/GenBank/DDBJ whole genome shotgun (WGS) entry which is preliminary data.</text>
</comment>
<reference evidence="2 3" key="1">
    <citation type="submission" date="2023-11" db="EMBL/GenBank/DDBJ databases">
        <authorList>
            <person name="Hedman E."/>
            <person name="Englund M."/>
            <person name="Stromberg M."/>
            <person name="Nyberg Akerstrom W."/>
            <person name="Nylinder S."/>
            <person name="Jareborg N."/>
            <person name="Kallberg Y."/>
            <person name="Kronander E."/>
        </authorList>
    </citation>
    <scope>NUCLEOTIDE SEQUENCE [LARGE SCALE GENOMIC DNA]</scope>
</reference>
<proteinExistence type="predicted"/>
<dbReference type="AlphaFoldDB" id="A0AAV1KUU9"/>
<evidence type="ECO:0000313" key="3">
    <source>
        <dbReference type="Proteomes" id="UP001314205"/>
    </source>
</evidence>
<dbReference type="PANTHER" id="PTHR45749:SF35">
    <property type="entry name" value="AC-LIKE TRANSPOSASE-RELATED"/>
    <property type="match status" value="1"/>
</dbReference>